<dbReference type="InterPro" id="IPR046945">
    <property type="entry name" value="RHMD-like"/>
</dbReference>
<evidence type="ECO:0000313" key="5">
    <source>
        <dbReference type="EMBL" id="SED02155.1"/>
    </source>
</evidence>
<dbReference type="SUPFAM" id="SSF54826">
    <property type="entry name" value="Enolase N-terminal domain-like"/>
    <property type="match status" value="1"/>
</dbReference>
<dbReference type="GO" id="GO:0016836">
    <property type="term" value="F:hydro-lyase activity"/>
    <property type="evidence" value="ECO:0007669"/>
    <property type="project" value="TreeGrafter"/>
</dbReference>
<proteinExistence type="predicted"/>
<dbReference type="Pfam" id="PF02746">
    <property type="entry name" value="MR_MLE_N"/>
    <property type="match status" value="1"/>
</dbReference>
<organism evidence="5 6">
    <name type="scientific">Bradyrhizobium erythrophlei</name>
    <dbReference type="NCBI Taxonomy" id="1437360"/>
    <lineage>
        <taxon>Bacteria</taxon>
        <taxon>Pseudomonadati</taxon>
        <taxon>Pseudomonadota</taxon>
        <taxon>Alphaproteobacteria</taxon>
        <taxon>Hyphomicrobiales</taxon>
        <taxon>Nitrobacteraceae</taxon>
        <taxon>Bradyrhizobium</taxon>
    </lineage>
</organism>
<dbReference type="SMART" id="SM00922">
    <property type="entry name" value="MR_MLE"/>
    <property type="match status" value="1"/>
</dbReference>
<dbReference type="InterPro" id="IPR018110">
    <property type="entry name" value="Mandel_Rmase/mucon_lact_enz_CS"/>
</dbReference>
<dbReference type="InterPro" id="IPR036849">
    <property type="entry name" value="Enolase-like_C_sf"/>
</dbReference>
<accession>A0A1H4X9B4</accession>
<evidence type="ECO:0000256" key="1">
    <source>
        <dbReference type="ARBA" id="ARBA00001946"/>
    </source>
</evidence>
<keyword evidence="3" id="KW-0460">Magnesium</keyword>
<evidence type="ECO:0000256" key="3">
    <source>
        <dbReference type="ARBA" id="ARBA00022842"/>
    </source>
</evidence>
<reference evidence="5 6" key="1">
    <citation type="submission" date="2016-10" db="EMBL/GenBank/DDBJ databases">
        <authorList>
            <person name="de Groot N.N."/>
        </authorList>
    </citation>
    <scope>NUCLEOTIDE SEQUENCE [LARGE SCALE GENOMIC DNA]</scope>
    <source>
        <strain evidence="5 6">MT12</strain>
    </source>
</reference>
<dbReference type="InterPro" id="IPR029017">
    <property type="entry name" value="Enolase-like_N"/>
</dbReference>
<dbReference type="SFLD" id="SFLDG00179">
    <property type="entry name" value="mandelate_racemase"/>
    <property type="match status" value="1"/>
</dbReference>
<evidence type="ECO:0000259" key="4">
    <source>
        <dbReference type="SMART" id="SM00922"/>
    </source>
</evidence>
<dbReference type="Gene3D" id="3.20.20.120">
    <property type="entry name" value="Enolase-like C-terminal domain"/>
    <property type="match status" value="1"/>
</dbReference>
<dbReference type="GO" id="GO:0009063">
    <property type="term" value="P:amino acid catabolic process"/>
    <property type="evidence" value="ECO:0007669"/>
    <property type="project" value="InterPro"/>
</dbReference>
<dbReference type="SFLD" id="SFLDS00001">
    <property type="entry name" value="Enolase"/>
    <property type="match status" value="1"/>
</dbReference>
<evidence type="ECO:0000313" key="6">
    <source>
        <dbReference type="Proteomes" id="UP000198992"/>
    </source>
</evidence>
<keyword evidence="2" id="KW-0479">Metal-binding</keyword>
<feature type="domain" description="Mandelate racemase/muconate lactonizing enzyme C-terminal" evidence="4">
    <location>
        <begin position="153"/>
        <end position="251"/>
    </location>
</feature>
<dbReference type="AlphaFoldDB" id="A0A1H4X9B4"/>
<dbReference type="GO" id="GO:0016052">
    <property type="term" value="P:carbohydrate catabolic process"/>
    <property type="evidence" value="ECO:0007669"/>
    <property type="project" value="TreeGrafter"/>
</dbReference>
<dbReference type="Pfam" id="PF13378">
    <property type="entry name" value="MR_MLE_C"/>
    <property type="match status" value="1"/>
</dbReference>
<dbReference type="GO" id="GO:0000287">
    <property type="term" value="F:magnesium ion binding"/>
    <property type="evidence" value="ECO:0007669"/>
    <property type="project" value="UniProtKB-ARBA"/>
</dbReference>
<dbReference type="PANTHER" id="PTHR13794">
    <property type="entry name" value="ENOLASE SUPERFAMILY, MANDELATE RACEMASE"/>
    <property type="match status" value="1"/>
</dbReference>
<name>A0A1H4X9B4_9BRAD</name>
<sequence>MTDGVSAAGQRIRSVTTRGVMVPLKFTLGTSAAIVKAVPLLLVDLLNEDGVTGKAYTFCYRPSGATAISSHLHEAVELLKGKNATPLEASQTLSRQFALLGVTGAVRMALSLLDMAMWDAQAQMHRAPLSSLLGSGPKSLRAYDSRGLGLMEPDRLAQEVSALLESGLRAVKVRLGYPTLFEDLAALRAVRKSVSGADVTIMVDYNQALTPAEAVLRGRELEKEGIYWLEEPIAHDDYVASAALARELRVPIQIGENLNGPDALLRVVTAGASDYVMVDVARIGGVTGWLQAAGVAAAQGIEMSSHLMPEVSTHLLCATPTGHWLEYVDWADAIIEEPLKIRDGMVLTPERIGSGISWDEAKLKRLATI</sequence>
<dbReference type="OrthoDB" id="9802699at2"/>
<dbReference type="PANTHER" id="PTHR13794:SF58">
    <property type="entry name" value="MITOCHONDRIAL ENOLASE SUPERFAMILY MEMBER 1"/>
    <property type="match status" value="1"/>
</dbReference>
<comment type="cofactor">
    <cofactor evidence="1">
        <name>Mg(2+)</name>
        <dbReference type="ChEBI" id="CHEBI:18420"/>
    </cofactor>
</comment>
<dbReference type="InterPro" id="IPR013341">
    <property type="entry name" value="Mandelate_racemase_N_dom"/>
</dbReference>
<dbReference type="RefSeq" id="WP_092117104.1">
    <property type="nucleotide sequence ID" value="NZ_FNTH01000001.1"/>
</dbReference>
<dbReference type="SUPFAM" id="SSF51604">
    <property type="entry name" value="Enolase C-terminal domain-like"/>
    <property type="match status" value="1"/>
</dbReference>
<dbReference type="EMBL" id="FNTH01000001">
    <property type="protein sequence ID" value="SED02155.1"/>
    <property type="molecule type" value="Genomic_DNA"/>
</dbReference>
<gene>
    <name evidence="5" type="ORF">SAMN05444164_3434</name>
</gene>
<dbReference type="Gene3D" id="3.30.390.10">
    <property type="entry name" value="Enolase-like, N-terminal domain"/>
    <property type="match status" value="1"/>
</dbReference>
<dbReference type="InterPro" id="IPR013342">
    <property type="entry name" value="Mandelate_racemase_C"/>
</dbReference>
<dbReference type="Proteomes" id="UP000198992">
    <property type="component" value="Unassembled WGS sequence"/>
</dbReference>
<protein>
    <submittedName>
        <fullName evidence="5">Mandelate racemase</fullName>
    </submittedName>
</protein>
<evidence type="ECO:0000256" key="2">
    <source>
        <dbReference type="ARBA" id="ARBA00022723"/>
    </source>
</evidence>
<dbReference type="InterPro" id="IPR029065">
    <property type="entry name" value="Enolase_C-like"/>
</dbReference>
<dbReference type="PROSITE" id="PS00909">
    <property type="entry name" value="MR_MLE_2"/>
    <property type="match status" value="1"/>
</dbReference>